<dbReference type="Proteomes" id="UP001282474">
    <property type="component" value="Unassembled WGS sequence"/>
</dbReference>
<dbReference type="RefSeq" id="WP_269153575.1">
    <property type="nucleotide sequence ID" value="NZ_JABXWF010000001.1"/>
</dbReference>
<evidence type="ECO:0000313" key="4">
    <source>
        <dbReference type="Proteomes" id="UP001282474"/>
    </source>
</evidence>
<reference evidence="3 4" key="1">
    <citation type="journal article" date="2023" name="Microb. Genom.">
        <title>Mesoterricola silvestris gen. nov., sp. nov., Mesoterricola sediminis sp. nov., Geothrix oryzae sp. nov., Geothrix edaphica sp. nov., Geothrix rubra sp. nov., and Geothrix limicola sp. nov., six novel members of Acidobacteriota isolated from soils.</title>
        <authorList>
            <person name="Weisberg A.J."/>
            <person name="Pearce E."/>
            <person name="Kramer C.G."/>
            <person name="Chang J.H."/>
            <person name="Clarke C.R."/>
        </authorList>
    </citation>
    <scope>NUCLEOTIDE SEQUENCE [LARGE SCALE GENOMIC DNA]</scope>
    <source>
        <strain evidence="3 4">NE20-4-1</strain>
    </source>
</reference>
<dbReference type="Pfam" id="PF13683">
    <property type="entry name" value="rve_3"/>
    <property type="match status" value="1"/>
</dbReference>
<dbReference type="InterPro" id="IPR001584">
    <property type="entry name" value="Integrase_cat-core"/>
</dbReference>
<sequence>MESPSAASNAPWGSSPFDPVASSEESGLIKPRRLWHGLADVELGTAEWDDWFNTQRLHTSIGHIPPHEHETS</sequence>
<dbReference type="EMBL" id="JARAWJ010000040">
    <property type="protein sequence ID" value="MDX3042679.1"/>
    <property type="molecule type" value="Genomic_DNA"/>
</dbReference>
<feature type="region of interest" description="Disordered" evidence="1">
    <location>
        <begin position="1"/>
        <end position="31"/>
    </location>
</feature>
<evidence type="ECO:0000313" key="3">
    <source>
        <dbReference type="EMBL" id="MDX3042679.1"/>
    </source>
</evidence>
<gene>
    <name evidence="3" type="ORF">PV383_36695</name>
</gene>
<name>A0ABU4N2D5_9ACTN</name>
<proteinExistence type="predicted"/>
<evidence type="ECO:0000259" key="2">
    <source>
        <dbReference type="Pfam" id="PF13683"/>
    </source>
</evidence>
<organism evidence="3 4">
    <name type="scientific">Streptomyces caniscabiei</name>
    <dbReference type="NCBI Taxonomy" id="2746961"/>
    <lineage>
        <taxon>Bacteria</taxon>
        <taxon>Bacillati</taxon>
        <taxon>Actinomycetota</taxon>
        <taxon>Actinomycetes</taxon>
        <taxon>Kitasatosporales</taxon>
        <taxon>Streptomycetaceae</taxon>
        <taxon>Streptomyces</taxon>
    </lineage>
</organism>
<comment type="caution">
    <text evidence="3">The sequence shown here is derived from an EMBL/GenBank/DDBJ whole genome shotgun (WGS) entry which is preliminary data.</text>
</comment>
<accession>A0ABU4N2D5</accession>
<evidence type="ECO:0000256" key="1">
    <source>
        <dbReference type="SAM" id="MobiDB-lite"/>
    </source>
</evidence>
<protein>
    <submittedName>
        <fullName evidence="3">Integrase core domain-containing protein</fullName>
    </submittedName>
</protein>
<feature type="compositionally biased region" description="Polar residues" evidence="1">
    <location>
        <begin position="1"/>
        <end position="12"/>
    </location>
</feature>
<keyword evidence="4" id="KW-1185">Reference proteome</keyword>
<feature type="domain" description="Integrase catalytic" evidence="2">
    <location>
        <begin position="35"/>
        <end position="66"/>
    </location>
</feature>